<feature type="domain" description="Metallo-beta-lactamase" evidence="1">
    <location>
        <begin position="21"/>
        <end position="187"/>
    </location>
</feature>
<name>A0ABV4JR63_9BACT</name>
<dbReference type="RefSeq" id="WP_371149826.1">
    <property type="nucleotide sequence ID" value="NZ_CP192217.1"/>
</dbReference>
<dbReference type="PANTHER" id="PTHR13754">
    <property type="entry name" value="METALLO-BETA-LACTAMASE SUPERFAMILY PROTEIN"/>
    <property type="match status" value="1"/>
</dbReference>
<dbReference type="PANTHER" id="PTHR13754:SF13">
    <property type="entry name" value="METALLO-BETA-LACTAMASE SUPERFAMILY PROTEIN (AFU_ORTHOLOGUE AFUA_3G07630)"/>
    <property type="match status" value="1"/>
</dbReference>
<sequence>MLTLTILIENTSYRDDLLSTKGLSILLEDGDERVLFDTGTDGAFLKNAETLGIPLENIEHVALSHGHFDHAGGIPALCDLLANSAQRPTLTCHPDCFIERYSGKLTGGRPVLIKKLDAGLDEATVRANFVMCDSKEPQHIGSKFLFLGEIPRKPSFKGGGAFGIVKQGENYINDFLYDDTGIVWKGKEGLVIITGCSHSGICNIVERAQDVTGEKKIAAIVGGLHLRAASIGHVYEVRNFFQRVGIQESYACHCTGKWGKLWLPNNKRITTGDVLQFQ</sequence>
<dbReference type="CDD" id="cd07713">
    <property type="entry name" value="DHPS-like_MBL-fold"/>
    <property type="match status" value="1"/>
</dbReference>
<keyword evidence="3" id="KW-1185">Reference proteome</keyword>
<gene>
    <name evidence="2" type="ORF">AB2Z07_01700</name>
</gene>
<dbReference type="InterPro" id="IPR001279">
    <property type="entry name" value="Metallo-B-lactamas"/>
</dbReference>
<dbReference type="InterPro" id="IPR052926">
    <property type="entry name" value="Metallo-beta-lactamase_dom"/>
</dbReference>
<dbReference type="SUPFAM" id="SSF56281">
    <property type="entry name" value="Metallo-hydrolase/oxidoreductase"/>
    <property type="match status" value="1"/>
</dbReference>
<accession>A0ABV4JR63</accession>
<evidence type="ECO:0000313" key="2">
    <source>
        <dbReference type="EMBL" id="MEZ6852255.1"/>
    </source>
</evidence>
<dbReference type="InterPro" id="IPR041712">
    <property type="entry name" value="DHPS-like_MBL-fold"/>
</dbReference>
<dbReference type="Proteomes" id="UP001568358">
    <property type="component" value="Unassembled WGS sequence"/>
</dbReference>
<reference evidence="2 3" key="1">
    <citation type="submission" date="2024-07" db="EMBL/GenBank/DDBJ databases">
        <title>Active virus-host system and metabolic interactions in a Lokiarchaeon culture.</title>
        <authorList>
            <person name="Ponce Toledo R.I."/>
            <person name="Rodrigues Oliveira T."/>
            <person name="Schleper C."/>
        </authorList>
    </citation>
    <scope>NUCLEOTIDE SEQUENCE [LARGE SCALE GENOMIC DNA]</scope>
    <source>
        <strain evidence="2 3">B35</strain>
    </source>
</reference>
<proteinExistence type="predicted"/>
<comment type="caution">
    <text evidence="2">The sequence shown here is derived from an EMBL/GenBank/DDBJ whole genome shotgun (WGS) entry which is preliminary data.</text>
</comment>
<dbReference type="SMART" id="SM00849">
    <property type="entry name" value="Lactamase_B"/>
    <property type="match status" value="1"/>
</dbReference>
<dbReference type="InterPro" id="IPR036866">
    <property type="entry name" value="RibonucZ/Hydroxyglut_hydro"/>
</dbReference>
<dbReference type="EMBL" id="JBFSOO010000001">
    <property type="protein sequence ID" value="MEZ6852255.1"/>
    <property type="molecule type" value="Genomic_DNA"/>
</dbReference>
<dbReference type="Pfam" id="PF00753">
    <property type="entry name" value="Lactamase_B"/>
    <property type="match status" value="1"/>
</dbReference>
<dbReference type="Gene3D" id="3.60.15.10">
    <property type="entry name" value="Ribonuclease Z/Hydroxyacylglutathione hydrolase-like"/>
    <property type="match status" value="1"/>
</dbReference>
<organism evidence="2 3">
    <name type="scientific">Halodesulfovibrio aestuarii</name>
    <dbReference type="NCBI Taxonomy" id="126333"/>
    <lineage>
        <taxon>Bacteria</taxon>
        <taxon>Pseudomonadati</taxon>
        <taxon>Thermodesulfobacteriota</taxon>
        <taxon>Desulfovibrionia</taxon>
        <taxon>Desulfovibrionales</taxon>
        <taxon>Desulfovibrionaceae</taxon>
        <taxon>Halodesulfovibrio</taxon>
    </lineage>
</organism>
<evidence type="ECO:0000259" key="1">
    <source>
        <dbReference type="SMART" id="SM00849"/>
    </source>
</evidence>
<protein>
    <submittedName>
        <fullName evidence="2">MBL fold metallo-hydrolase</fullName>
    </submittedName>
</protein>
<evidence type="ECO:0000313" key="3">
    <source>
        <dbReference type="Proteomes" id="UP001568358"/>
    </source>
</evidence>